<dbReference type="SUPFAM" id="SSF47226">
    <property type="entry name" value="Histidine-containing phosphotransfer domain, HPT domain"/>
    <property type="match status" value="1"/>
</dbReference>
<organism evidence="1 2">
    <name type="scientific">Belliella kenyensis</name>
    <dbReference type="NCBI Taxonomy" id="1472724"/>
    <lineage>
        <taxon>Bacteria</taxon>
        <taxon>Pseudomonadati</taxon>
        <taxon>Bacteroidota</taxon>
        <taxon>Cytophagia</taxon>
        <taxon>Cytophagales</taxon>
        <taxon>Cyclobacteriaceae</taxon>
        <taxon>Belliella</taxon>
    </lineage>
</organism>
<dbReference type="InterPro" id="IPR036641">
    <property type="entry name" value="HPT_dom_sf"/>
</dbReference>
<proteinExistence type="predicted"/>
<reference evidence="2" key="1">
    <citation type="journal article" date="2019" name="Int. J. Syst. Evol. Microbiol.">
        <title>The Global Catalogue of Microorganisms (GCM) 10K type strain sequencing project: providing services to taxonomists for standard genome sequencing and annotation.</title>
        <authorList>
            <consortium name="The Broad Institute Genomics Platform"/>
            <consortium name="The Broad Institute Genome Sequencing Center for Infectious Disease"/>
            <person name="Wu L."/>
            <person name="Ma J."/>
        </authorList>
    </citation>
    <scope>NUCLEOTIDE SEQUENCE [LARGE SCALE GENOMIC DNA]</scope>
    <source>
        <strain evidence="2">CECT 8551</strain>
    </source>
</reference>
<comment type="caution">
    <text evidence="1">The sequence shown here is derived from an EMBL/GenBank/DDBJ whole genome shotgun (WGS) entry which is preliminary data.</text>
</comment>
<protein>
    <recommendedName>
        <fullName evidence="3">HPt domain-containing protein</fullName>
    </recommendedName>
</protein>
<keyword evidence="2" id="KW-1185">Reference proteome</keyword>
<dbReference type="RefSeq" id="WP_241290963.1">
    <property type="nucleotide sequence ID" value="NZ_JAKZGR010000001.1"/>
</dbReference>
<accession>A0ABV8EKX3</accession>
<evidence type="ECO:0000313" key="1">
    <source>
        <dbReference type="EMBL" id="MFC3976301.1"/>
    </source>
</evidence>
<name>A0ABV8EKX3_9BACT</name>
<gene>
    <name evidence="1" type="ORF">ACFOUP_07920</name>
</gene>
<dbReference type="Proteomes" id="UP001595766">
    <property type="component" value="Unassembled WGS sequence"/>
</dbReference>
<dbReference type="EMBL" id="JBHSAV010000023">
    <property type="protein sequence ID" value="MFC3976301.1"/>
    <property type="molecule type" value="Genomic_DNA"/>
</dbReference>
<sequence length="119" mass="14034">MNNIEPINLSKIDEMAEGDLEFKNELVSAIYTSLIDLRTKYIEGSEKEENETIQQIRHKVKPTLALFEIRKLEEVLSQGKLILEKNGFKGEFLIHLETFLDTWEETYEYLRKNVRIESI</sequence>
<evidence type="ECO:0008006" key="3">
    <source>
        <dbReference type="Google" id="ProtNLM"/>
    </source>
</evidence>
<evidence type="ECO:0000313" key="2">
    <source>
        <dbReference type="Proteomes" id="UP001595766"/>
    </source>
</evidence>